<evidence type="ECO:0000313" key="3">
    <source>
        <dbReference type="EMBL" id="QPJ62175.1"/>
    </source>
</evidence>
<protein>
    <submittedName>
        <fullName evidence="3">SDR family oxidoreductase</fullName>
    </submittedName>
</protein>
<dbReference type="Gene3D" id="3.40.50.720">
    <property type="entry name" value="NAD(P)-binding Rossmann-like Domain"/>
    <property type="match status" value="1"/>
</dbReference>
<dbReference type="Gene3D" id="2.60.120.10">
    <property type="entry name" value="Jelly Rolls"/>
    <property type="match status" value="1"/>
</dbReference>
<gene>
    <name evidence="3" type="ORF">G3M70_09945</name>
</gene>
<dbReference type="Pfam" id="PF14667">
    <property type="entry name" value="Polysacc_synt_C"/>
    <property type="match status" value="1"/>
</dbReference>
<dbReference type="AlphaFoldDB" id="A0A7T0G0D4"/>
<dbReference type="EMBL" id="CP048685">
    <property type="protein sequence ID" value="QPJ62175.1"/>
    <property type="molecule type" value="Genomic_DNA"/>
</dbReference>
<dbReference type="Proteomes" id="UP000594688">
    <property type="component" value="Chromosome"/>
</dbReference>
<organism evidence="3 4">
    <name type="scientific">Candidatus Nitronauta litoralis</name>
    <dbReference type="NCBI Taxonomy" id="2705533"/>
    <lineage>
        <taxon>Bacteria</taxon>
        <taxon>Pseudomonadati</taxon>
        <taxon>Nitrospinota/Tectimicrobiota group</taxon>
        <taxon>Nitrospinota</taxon>
        <taxon>Nitrospinia</taxon>
        <taxon>Nitrospinales</taxon>
        <taxon>Nitrospinaceae</taxon>
        <taxon>Candidatus Nitronauta</taxon>
    </lineage>
</organism>
<dbReference type="KEGG" id="nli:G3M70_09945"/>
<evidence type="ECO:0000259" key="1">
    <source>
        <dbReference type="Pfam" id="PF01370"/>
    </source>
</evidence>
<dbReference type="Pfam" id="PF01370">
    <property type="entry name" value="Epimerase"/>
    <property type="match status" value="1"/>
</dbReference>
<name>A0A7T0G0D4_9BACT</name>
<dbReference type="InterPro" id="IPR001509">
    <property type="entry name" value="Epimerase_deHydtase"/>
</dbReference>
<proteinExistence type="predicted"/>
<dbReference type="CDD" id="cd07007">
    <property type="entry name" value="cupin_CapF-like_C"/>
    <property type="match status" value="1"/>
</dbReference>
<evidence type="ECO:0000313" key="4">
    <source>
        <dbReference type="Proteomes" id="UP000594688"/>
    </source>
</evidence>
<dbReference type="SUPFAM" id="SSF51735">
    <property type="entry name" value="NAD(P)-binding Rossmann-fold domains"/>
    <property type="match status" value="1"/>
</dbReference>
<dbReference type="InterPro" id="IPR014710">
    <property type="entry name" value="RmlC-like_jellyroll"/>
</dbReference>
<feature type="domain" description="Capsular polysaccharide assembling protein CapF C-terminal" evidence="2">
    <location>
        <begin position="251"/>
        <end position="361"/>
    </location>
</feature>
<accession>A0A7T0G0D4</accession>
<dbReference type="SUPFAM" id="SSF51182">
    <property type="entry name" value="RmlC-like cupins"/>
    <property type="match status" value="1"/>
</dbReference>
<sequence>MKIGITGASGQIGWHLRCHLASQNELNVVLADRSTFFNSESMDSFVSDLDILIHLAGVNRGEAGEIDSVNKQLAKLLIEALNRTGAKPHLVFSSSIHRDRHTAYGNAKRYCSERFADWSKESGALFTNMILPHVFGEHGKPFYNSVVHTFCHQIANNEKPQIINDEPLFLVHAQKVAERMLAAGRSMSSTQQVVDGEEMLVSQLLAKLTELSETYQQNIVPDLSDPLTLALFNTYRSYLYPKHFPLDLTRHSDNRGDLFELVKELNGGQVYVSTTKPGVTRGNHFHCRKFERFVVLKGSATICIRRMFTDEVKRFEVHGDQPQVLDIPTLHTHNLINSGQDELMTLFWANEIFDPSLPDTVREIV</sequence>
<reference evidence="3 4" key="1">
    <citation type="submission" date="2020-02" db="EMBL/GenBank/DDBJ databases">
        <title>Genomic and physiological characterization of two novel Nitrospinaceae genera.</title>
        <authorList>
            <person name="Mueller A.J."/>
            <person name="Jung M.-Y."/>
            <person name="Strachan C.R."/>
            <person name="Herbold C.W."/>
            <person name="Kirkegaard R.H."/>
            <person name="Daims H."/>
        </authorList>
    </citation>
    <scope>NUCLEOTIDE SEQUENCE [LARGE SCALE GENOMIC DNA]</scope>
    <source>
        <strain evidence="3">EB</strain>
    </source>
</reference>
<feature type="domain" description="NAD-dependent epimerase/dehydratase" evidence="1">
    <location>
        <begin position="5"/>
        <end position="165"/>
    </location>
</feature>
<dbReference type="InterPro" id="IPR036291">
    <property type="entry name" value="NAD(P)-bd_dom_sf"/>
</dbReference>
<evidence type="ECO:0000259" key="2">
    <source>
        <dbReference type="Pfam" id="PF14667"/>
    </source>
</evidence>
<dbReference type="InterPro" id="IPR029303">
    <property type="entry name" value="CapF_C"/>
</dbReference>
<dbReference type="InterPro" id="IPR011051">
    <property type="entry name" value="RmlC_Cupin_sf"/>
</dbReference>